<evidence type="ECO:0000313" key="2">
    <source>
        <dbReference type="EMBL" id="UNA05971.1"/>
    </source>
</evidence>
<accession>A0AAE9FT09</accession>
<name>A0AAE9FT09_9CAUD</name>
<organism evidence="2 3">
    <name type="scientific">Yersinia phage vB_YenM_201.16</name>
    <dbReference type="NCBI Taxonomy" id="2918921"/>
    <lineage>
        <taxon>Viruses</taxon>
        <taxon>Duplodnaviria</taxon>
        <taxon>Heunggongvirae</taxon>
        <taxon>Uroviricota</taxon>
        <taxon>Caudoviricetes</taxon>
        <taxon>Peduoviridae</taxon>
        <taxon>Duonihilunusvirus</taxon>
        <taxon>Duonihilunusvirus YenM20116</taxon>
    </lineage>
</organism>
<proteinExistence type="predicted"/>
<feature type="transmembrane region" description="Helical" evidence="1">
    <location>
        <begin position="31"/>
        <end position="50"/>
    </location>
</feature>
<dbReference type="InterPro" id="IPR032118">
    <property type="entry name" value="Phage_holin_HP1"/>
</dbReference>
<keyword evidence="3" id="KW-1185">Reference proteome</keyword>
<evidence type="ECO:0000313" key="3">
    <source>
        <dbReference type="Proteomes" id="UP000829411"/>
    </source>
</evidence>
<dbReference type="Proteomes" id="UP000829411">
    <property type="component" value="Segment"/>
</dbReference>
<keyword evidence="1" id="KW-0472">Membrane</keyword>
<reference evidence="2" key="1">
    <citation type="submission" date="2021-12" db="EMBL/GenBank/DDBJ databases">
        <title>Genomes of temperate Yersinia enterocolitica phages.</title>
        <authorList>
            <person name="Hammerl J.A."/>
            <person name="Hertwig S."/>
        </authorList>
    </citation>
    <scope>NUCLEOTIDE SEQUENCE</scope>
</reference>
<sequence>MGLKMEKFSSAVAYVLALVLAFIGALSPQDIAFYVAAVAAAATCFINWYYRRKSYFLLKELAIRREVFDELNR</sequence>
<keyword evidence="1" id="KW-1133">Transmembrane helix</keyword>
<gene>
    <name evidence="2" type="ORF">vBYenM20116_028</name>
</gene>
<dbReference type="EMBL" id="OM046628">
    <property type="protein sequence ID" value="UNA05971.1"/>
    <property type="molecule type" value="Genomic_DNA"/>
</dbReference>
<keyword evidence="1" id="KW-0812">Transmembrane</keyword>
<protein>
    <submittedName>
        <fullName evidence="2">Holin/antiholin component S</fullName>
    </submittedName>
</protein>
<evidence type="ECO:0000256" key="1">
    <source>
        <dbReference type="SAM" id="Phobius"/>
    </source>
</evidence>
<dbReference type="Pfam" id="PF16080">
    <property type="entry name" value="Phage_holin_2_3"/>
    <property type="match status" value="1"/>
</dbReference>